<feature type="transmembrane region" description="Helical" evidence="5">
    <location>
        <begin position="110"/>
        <end position="130"/>
    </location>
</feature>
<evidence type="ECO:0000256" key="2">
    <source>
        <dbReference type="ARBA" id="ARBA00022692"/>
    </source>
</evidence>
<accession>A0ABU0YNI2</accession>
<organism evidence="7 8">
    <name type="scientific">Dongia sedimenti</name>
    <dbReference type="NCBI Taxonomy" id="3064282"/>
    <lineage>
        <taxon>Bacteria</taxon>
        <taxon>Pseudomonadati</taxon>
        <taxon>Pseudomonadota</taxon>
        <taxon>Alphaproteobacteria</taxon>
        <taxon>Rhodospirillales</taxon>
        <taxon>Dongiaceae</taxon>
        <taxon>Dongia</taxon>
    </lineage>
</organism>
<gene>
    <name evidence="7" type="ORF">Q8A70_16485</name>
</gene>
<dbReference type="RefSeq" id="WP_379957114.1">
    <property type="nucleotide sequence ID" value="NZ_JAUYVI010000005.1"/>
</dbReference>
<feature type="domain" description="NnrU" evidence="6">
    <location>
        <begin position="4"/>
        <end position="224"/>
    </location>
</feature>
<feature type="transmembrane region" description="Helical" evidence="5">
    <location>
        <begin position="70"/>
        <end position="90"/>
    </location>
</feature>
<evidence type="ECO:0000313" key="7">
    <source>
        <dbReference type="EMBL" id="MDQ7249286.1"/>
    </source>
</evidence>
<keyword evidence="2 5" id="KW-0812">Transmembrane</keyword>
<evidence type="ECO:0000256" key="3">
    <source>
        <dbReference type="ARBA" id="ARBA00022989"/>
    </source>
</evidence>
<comment type="caution">
    <text evidence="7">The sequence shown here is derived from an EMBL/GenBank/DDBJ whole genome shotgun (WGS) entry which is preliminary data.</text>
</comment>
<evidence type="ECO:0000259" key="6">
    <source>
        <dbReference type="Pfam" id="PF07298"/>
    </source>
</evidence>
<dbReference type="Pfam" id="PF07298">
    <property type="entry name" value="NnrU"/>
    <property type="match status" value="1"/>
</dbReference>
<protein>
    <submittedName>
        <fullName evidence="7">NnrU family protein</fullName>
    </submittedName>
</protein>
<feature type="transmembrane region" description="Helical" evidence="5">
    <location>
        <begin position="137"/>
        <end position="157"/>
    </location>
</feature>
<name>A0ABU0YNI2_9PROT</name>
<dbReference type="EMBL" id="JAUYVI010000005">
    <property type="protein sequence ID" value="MDQ7249286.1"/>
    <property type="molecule type" value="Genomic_DNA"/>
</dbReference>
<evidence type="ECO:0000313" key="8">
    <source>
        <dbReference type="Proteomes" id="UP001230156"/>
    </source>
</evidence>
<evidence type="ECO:0000256" key="1">
    <source>
        <dbReference type="ARBA" id="ARBA00004141"/>
    </source>
</evidence>
<keyword evidence="8" id="KW-1185">Reference proteome</keyword>
<dbReference type="Proteomes" id="UP001230156">
    <property type="component" value="Unassembled WGS sequence"/>
</dbReference>
<evidence type="ECO:0000256" key="4">
    <source>
        <dbReference type="ARBA" id="ARBA00023136"/>
    </source>
</evidence>
<proteinExistence type="predicted"/>
<evidence type="ECO:0000256" key="5">
    <source>
        <dbReference type="SAM" id="Phobius"/>
    </source>
</evidence>
<feature type="transmembrane region" description="Helical" evidence="5">
    <location>
        <begin position="198"/>
        <end position="217"/>
    </location>
</feature>
<dbReference type="InterPro" id="IPR009915">
    <property type="entry name" value="NnrU_dom"/>
</dbReference>
<feature type="transmembrane region" description="Helical" evidence="5">
    <location>
        <begin position="35"/>
        <end position="58"/>
    </location>
</feature>
<sequence length="226" mass="24343">MLNLVAAACAFVAAHFLISSTGLRPRLVSRIGERAYTALFSLQALLLIVWMALAFQAAPRDRLLWEIPGIAHLLLTVMPIVLVLAAAGFGNPNPSAVMMAAPDGGWQPKGILTVTRHPVMWAFGLWALLHAFANGDLAGLVFFGAFAVLALLGTLAIDAKKRHAWTPEGWQAFSAATSNLPFLAIAQGRTRLDWKGIGWKPVAIAAGLYLAVIFWFHPRVIGAPLF</sequence>
<comment type="subcellular location">
    <subcellularLocation>
        <location evidence="1">Membrane</location>
        <topology evidence="1">Multi-pass membrane protein</topology>
    </subcellularLocation>
</comment>
<keyword evidence="3 5" id="KW-1133">Transmembrane helix</keyword>
<keyword evidence="4 5" id="KW-0472">Membrane</keyword>
<reference evidence="8" key="1">
    <citation type="submission" date="2023-08" db="EMBL/GenBank/DDBJ databases">
        <title>Rhodospirillaceae gen. nov., a novel taxon isolated from the Yangtze River Yuezi River estuary sludge.</title>
        <authorList>
            <person name="Ruan L."/>
        </authorList>
    </citation>
    <scope>NUCLEOTIDE SEQUENCE [LARGE SCALE GENOMIC DNA]</scope>
    <source>
        <strain evidence="8">R-7</strain>
    </source>
</reference>